<feature type="domain" description="GAF" evidence="3">
    <location>
        <begin position="866"/>
        <end position="1014"/>
    </location>
</feature>
<dbReference type="Gene3D" id="3.30.450.40">
    <property type="match status" value="10"/>
</dbReference>
<dbReference type="CDD" id="cd22265">
    <property type="entry name" value="UDM1_RNF168"/>
    <property type="match status" value="1"/>
</dbReference>
<feature type="compositionally biased region" description="Basic and acidic residues" evidence="2">
    <location>
        <begin position="1457"/>
        <end position="1490"/>
    </location>
</feature>
<feature type="region of interest" description="Disordered" evidence="2">
    <location>
        <begin position="1539"/>
        <end position="1575"/>
    </location>
</feature>
<dbReference type="InterPro" id="IPR003018">
    <property type="entry name" value="GAF"/>
</dbReference>
<feature type="domain" description="GAF" evidence="3">
    <location>
        <begin position="2237"/>
        <end position="2394"/>
    </location>
</feature>
<feature type="domain" description="GAF" evidence="3">
    <location>
        <begin position="2"/>
        <end position="131"/>
    </location>
</feature>
<evidence type="ECO:0000256" key="1">
    <source>
        <dbReference type="SAM" id="Coils"/>
    </source>
</evidence>
<feature type="region of interest" description="Disordered" evidence="2">
    <location>
        <begin position="1456"/>
        <end position="1527"/>
    </location>
</feature>
<evidence type="ECO:0000313" key="5">
    <source>
        <dbReference type="Proteomes" id="UP001165060"/>
    </source>
</evidence>
<feature type="coiled-coil region" evidence="1">
    <location>
        <begin position="131"/>
        <end position="165"/>
    </location>
</feature>
<feature type="coiled-coil region" evidence="1">
    <location>
        <begin position="342"/>
        <end position="436"/>
    </location>
</feature>
<keyword evidence="5" id="KW-1185">Reference proteome</keyword>
<dbReference type="Pfam" id="PF01590">
    <property type="entry name" value="GAF"/>
    <property type="match status" value="7"/>
</dbReference>
<dbReference type="PANTHER" id="PTHR43155">
    <property type="entry name" value="CYCLIC DI-GMP PHOSPHODIESTERASE PA4108-RELATED"/>
    <property type="match status" value="1"/>
</dbReference>
<feature type="compositionally biased region" description="Low complexity" evidence="2">
    <location>
        <begin position="1501"/>
        <end position="1518"/>
    </location>
</feature>
<sequence>VDEKKNDLYSFVKAQYPAPLTAADADLTEIRTPIGIGISGSVVTTGNIIRLDDAYADPRFNRESDTRSGFKTKSVICGPVCDHQGKTIGVLMIINKSNGLTFNEMDESKFLDVTMVIGAAVEKCFMLDSKNMTFEEALLNERNLLEEAKEESRQLSRDNALFQITDKLCLDTEMSDLFKHVVNLAPSTVNAERCSLFAYSKSSNELYTTYTSEGDVDIKFSASGGLAGTCASRGEVVNIPDAYSDHRFNSSFDSQTGFRTKQVMCCPVFDPSDGSVLGVLQLMNCKDQATSFNDADVRLCEKLNAQVGAAISRCLRLKEEQERVQQQREEDMRSINILKSEVGDEAESILALKKELEALNKEKESVVTVLESERNQRAKVESDLSQTQQIVEETTKLTETKQQKWAEEMRNFELQLKKAETEKTEIKQDLTSVKKIIAKNEELDEVWNSAEDEMTEMKKMFQVVCVNAVNFMNADRATLFIVDRENNTLYSLVAQGRDEIRVGLSEGIVGHAACTGETVMIEDAYKDPRFNKRVDLESGYVTKSIIASPVFCGSGLIVGVMQVINKRNAPGSTSVFNPEDRKWLQMFNKRVGTVVDKCKKISELEKKNELELQKEKKITEKFSEDLTAARKKEKEVRGELEKKEKELSIEVQKEMELKDDLAKAREFERVTNDLADDTEMRDMFDHVCEAACRLLDADRATLFLVDLKEGQLYSQIHHGSNEIRIGLRQGVAGQCYSAGQLLNITDAYNDSRFNPEVDKKSGYRTRTILCLPIREKNGEVVAILQVINKNGHDEARDSFSVFSKKDENVISALGKTAATSIHRCQEFGGMQTMLEDEKSKERILSDQLKREKVLVKVTKMIDDDLELQNLFDKACDAALEFMDADRASLFLVDRETQELWSKIAHGHDGQEIRIPLGVGIAGTVGVEGSIINIEDAYKDRRFNPDVDRRSGYHTKTILAGAIREKTSGQVVGVLQLINKGSEGVFNEDDEDCMTQLCSTLASAIYRCQEYSGIQKMLSDEQQKELELTEELERERLLIKLGSAIANDLQMQTLFTEVCESACTLMKADRASLFLVDRKSSELSTQFAKGHDWQEIRVPLGVGVAGNVAMTGEVANIKDAYQDSRFNPEVDKKSGYRTKTILCGAVRESTTGEIVGVLQIINKENNGFFTPIDERTMIGLSSTVAGGIMRCSEFNELKREMEAQIEVQRMALEQQIETEESDWKKKEMEYMEKLKAEEQQLEAEKEKGRSLESRLKEEMTKETQLELKGAKLEKLLQAKDEEAEGEMMEGLKELADLGERFDQMAKKNKKGELDDLMEQVCTHACSFMKADRASIFFYDKAKNMLWSKVALGTESTEIRFSADVGVAGECVRNGKLINVKSCKDDSRFNQNIDNGTGYVTHNLLAVPVYGEDNEGKRKTVGVLEVMNKKDGYFTTRDEQKSLLLSKQIGAAVDMHVQQVHEQEEKDSLRKELQAQKEQQKKTEEQLKETKKQQRKISMAALSPRSSPQTSPSPMSRSLMGMGGAVGGGVSPRHRGFSEAAAGSSFMSPRSLDVSGGSRAASPSPGMRTPGTPGGAAKMDHGSVVALSKFFSKVTNDRTLTSKKSLCEIVEADVKKFMDCNYAHLWCTDASDKTIAWTYGGGGEKHVVEAGEGLLGQCLKGRQICRMQKPSWNEVASTKVPGMAFSDKVGLIMGMPIEVGGEIVGCLQVVCMDKDRLSLRDEEMAGLIVRTLGFSLMMMGVCEKVVESDGAMERMVKVSRDVKGLGLMGGGLEGVEEVVKGHVQGLLEREVVVTLYMGDRERGRLEVPGREDWPKVQMNDDSDSLVGRCGWLGSVQVYNNVLGVRGGGGGFFGGEREDMTLDVSEVVSPGGLAASPTKNMINAMSGSMSGSFMSPSGRLSPGLGGGRGGGDMGRGAGEGSMRAVCVPLVIPYSEQNAKFGVVNKDGNVCVGVLRVSEKPGEGGGRGKDAFESADVQVLLGYSSQLVVGLCWKMEEKGKLKKMEAEAVKSHKKDKKVAYGWKRMVEEMVESVEKVGELCGSVLLGEDEAWGEEEDGGRFGGPEGVVCKWGGDILGCSDFVWIPRENATTAGVKGLPKGVPKDVVLQAFRRGVVVKSDAEIEGGTPKKEYCASVLVAPVWEGSGGGQSVGVFVCVRKGGGAGREVLKLFNDYDERVVNVLCNLLSAALESGSGGKGRVDRSTSFGGPGSVRYSRFMADSRGGVGGVFSMGGGGNGVDGSRGAPELSSAIANAMTHDHLAQAVSHVIKSSVSDCYVFLFSVDTANRSMKPLFPGSSRLLSMTGGLLGFVATTGRTEVVACARLHRLYDAEVDGHVRGGETQPMIFVPLVDGRKKVVGVLQVVGKDREECFRGEECDYIERLAVSIQDGLSRCTLMETMVNESYEHKRGILQKSEEIAQLKGKLEEIVGDGEGEREKLFRLSACCAEIVVEKEQARVLEYGAAAIKSLLTADKCTIYLADEEAGEFVGYGDGTGGLGGMEIRVKMGGGVVGHVWKTQKVVNLSQELEQVLVGGGREGRGRISVGLDLSSGVDVKLDSEYKTTSLLAVPVWMRGAEEGGRGRRRAGGRGGESRVVGVVLVQNKLGEKEFRKFDEAVCCAAADMVGAGLENTEEHIKAAELSRSVQAEFEGMSEKIDGLLSGKDMLQAASEMINVESESAQVRVNAIQKLIDVENEMDKQNAAVDAVLQR</sequence>
<comment type="caution">
    <text evidence="4">The sequence shown here is derived from an EMBL/GenBank/DDBJ whole genome shotgun (WGS) entry which is preliminary data.</text>
</comment>
<evidence type="ECO:0000313" key="4">
    <source>
        <dbReference type="EMBL" id="GMI32142.1"/>
    </source>
</evidence>
<feature type="non-terminal residue" evidence="4">
    <location>
        <position position="1"/>
    </location>
</feature>
<dbReference type="SUPFAM" id="SSF55781">
    <property type="entry name" value="GAF domain-like"/>
    <property type="match status" value="10"/>
</dbReference>
<reference evidence="4 5" key="1">
    <citation type="journal article" date="2023" name="Commun. Biol.">
        <title>Genome analysis of Parmales, the sister group of diatoms, reveals the evolutionary specialization of diatoms from phago-mixotrophs to photoautotrophs.</title>
        <authorList>
            <person name="Ban H."/>
            <person name="Sato S."/>
            <person name="Yoshikawa S."/>
            <person name="Yamada K."/>
            <person name="Nakamura Y."/>
            <person name="Ichinomiya M."/>
            <person name="Sato N."/>
            <person name="Blanc-Mathieu R."/>
            <person name="Endo H."/>
            <person name="Kuwata A."/>
            <person name="Ogata H."/>
        </authorList>
    </citation>
    <scope>NUCLEOTIDE SEQUENCE [LARGE SCALE GENOMIC DNA]</scope>
</reference>
<gene>
    <name evidence="4" type="ORF">TeGR_g7862</name>
</gene>
<feature type="domain" description="GAF" evidence="3">
    <location>
        <begin position="173"/>
        <end position="321"/>
    </location>
</feature>
<name>A0ABQ6MTK2_9STRA</name>
<feature type="domain" description="GAF" evidence="3">
    <location>
        <begin position="1311"/>
        <end position="1461"/>
    </location>
</feature>
<dbReference type="SMART" id="SM00065">
    <property type="entry name" value="GAF"/>
    <property type="match status" value="9"/>
</dbReference>
<dbReference type="Proteomes" id="UP001165060">
    <property type="component" value="Unassembled WGS sequence"/>
</dbReference>
<feature type="coiled-coil region" evidence="1">
    <location>
        <begin position="601"/>
        <end position="646"/>
    </location>
</feature>
<protein>
    <recommendedName>
        <fullName evidence="3">GAF domain-containing protein</fullName>
    </recommendedName>
</protein>
<evidence type="ECO:0000259" key="3">
    <source>
        <dbReference type="SMART" id="SM00065"/>
    </source>
</evidence>
<feature type="region of interest" description="Disordered" evidence="2">
    <location>
        <begin position="1238"/>
        <end position="1261"/>
    </location>
</feature>
<proteinExistence type="predicted"/>
<organism evidence="4 5">
    <name type="scientific">Tetraparma gracilis</name>
    <dbReference type="NCBI Taxonomy" id="2962635"/>
    <lineage>
        <taxon>Eukaryota</taxon>
        <taxon>Sar</taxon>
        <taxon>Stramenopiles</taxon>
        <taxon>Ochrophyta</taxon>
        <taxon>Bolidophyceae</taxon>
        <taxon>Parmales</taxon>
        <taxon>Triparmaceae</taxon>
        <taxon>Tetraparma</taxon>
    </lineage>
</organism>
<keyword evidence="1" id="KW-0175">Coiled coil</keyword>
<evidence type="ECO:0000256" key="2">
    <source>
        <dbReference type="SAM" id="MobiDB-lite"/>
    </source>
</evidence>
<feature type="domain" description="GAF" evidence="3">
    <location>
        <begin position="456"/>
        <end position="605"/>
    </location>
</feature>
<feature type="domain" description="GAF" evidence="3">
    <location>
        <begin position="2447"/>
        <end position="2631"/>
    </location>
</feature>
<dbReference type="InterPro" id="IPR029016">
    <property type="entry name" value="GAF-like_dom_sf"/>
</dbReference>
<dbReference type="PANTHER" id="PTHR43155:SF2">
    <property type="entry name" value="CYCLIC DI-GMP PHOSPHODIESTERASE PA4108"/>
    <property type="match status" value="1"/>
</dbReference>
<feature type="compositionally biased region" description="Low complexity" evidence="2">
    <location>
        <begin position="1553"/>
        <end position="1564"/>
    </location>
</feature>
<dbReference type="EMBL" id="BRYB01003180">
    <property type="protein sequence ID" value="GMI32142.1"/>
    <property type="molecule type" value="Genomic_DNA"/>
</dbReference>
<feature type="domain" description="GAF" evidence="3">
    <location>
        <begin position="1049"/>
        <end position="1197"/>
    </location>
</feature>
<accession>A0ABQ6MTK2</accession>
<feature type="domain" description="GAF" evidence="3">
    <location>
        <begin position="679"/>
        <end position="831"/>
    </location>
</feature>